<evidence type="ECO:0000313" key="2">
    <source>
        <dbReference type="Proteomes" id="UP000031014"/>
    </source>
</evidence>
<name>A0A0A8X125_MESS1</name>
<reference evidence="1 2" key="1">
    <citation type="submission" date="2013-06" db="EMBL/GenBank/DDBJ databases">
        <title>Whole genome shotgun sequence of Bacillus selenatarsenatis SF-1.</title>
        <authorList>
            <person name="Kuroda M."/>
            <person name="Sei K."/>
            <person name="Yamashita M."/>
            <person name="Ike M."/>
        </authorList>
    </citation>
    <scope>NUCLEOTIDE SEQUENCE [LARGE SCALE GENOMIC DNA]</scope>
    <source>
        <strain evidence="1 2">SF-1</strain>
    </source>
</reference>
<accession>A0A0A8X125</accession>
<comment type="caution">
    <text evidence="1">The sequence shown here is derived from an EMBL/GenBank/DDBJ whole genome shotgun (WGS) entry which is preliminary data.</text>
</comment>
<keyword evidence="2" id="KW-1185">Reference proteome</keyword>
<protein>
    <submittedName>
        <fullName evidence="1">Uncharacterized protein</fullName>
    </submittedName>
</protein>
<evidence type="ECO:0000313" key="1">
    <source>
        <dbReference type="EMBL" id="GAM13643.1"/>
    </source>
</evidence>
<dbReference type="Proteomes" id="UP000031014">
    <property type="component" value="Unassembled WGS sequence"/>
</dbReference>
<sequence length="43" mass="4908">MGNEPLTIRLFKSVPGKQLIAEPELYQCVFLARDNMNVRRATS</sequence>
<dbReference type="EMBL" id="BASE01000038">
    <property type="protein sequence ID" value="GAM13643.1"/>
    <property type="molecule type" value="Genomic_DNA"/>
</dbReference>
<gene>
    <name evidence="1" type="ORF">SAMD00020551_1788</name>
</gene>
<proteinExistence type="predicted"/>
<dbReference type="STRING" id="1321606.SAMD00020551_1788"/>
<dbReference type="AlphaFoldDB" id="A0A0A8X125"/>
<organism evidence="1 2">
    <name type="scientific">Mesobacillus selenatarsenatis (strain DSM 18680 / JCM 14380 / FERM P-15431 / SF-1)</name>
    <dbReference type="NCBI Taxonomy" id="1321606"/>
    <lineage>
        <taxon>Bacteria</taxon>
        <taxon>Bacillati</taxon>
        <taxon>Bacillota</taxon>
        <taxon>Bacilli</taxon>
        <taxon>Bacillales</taxon>
        <taxon>Bacillaceae</taxon>
        <taxon>Mesobacillus</taxon>
    </lineage>
</organism>